<dbReference type="Pfam" id="PF13420">
    <property type="entry name" value="Acetyltransf_4"/>
    <property type="match status" value="1"/>
</dbReference>
<keyword evidence="3" id="KW-1185">Reference proteome</keyword>
<dbReference type="PROSITE" id="PS51186">
    <property type="entry name" value="GNAT"/>
    <property type="match status" value="1"/>
</dbReference>
<evidence type="ECO:0000313" key="3">
    <source>
        <dbReference type="Proteomes" id="UP000287857"/>
    </source>
</evidence>
<dbReference type="GO" id="GO:0016747">
    <property type="term" value="F:acyltransferase activity, transferring groups other than amino-acyl groups"/>
    <property type="evidence" value="ECO:0007669"/>
    <property type="project" value="InterPro"/>
</dbReference>
<dbReference type="RefSeq" id="WP_125984402.1">
    <property type="nucleotide sequence ID" value="NZ_NGJS01000013.1"/>
</dbReference>
<protein>
    <recommendedName>
        <fullName evidence="1">N-acetyltransferase domain-containing protein</fullName>
    </recommendedName>
</protein>
<dbReference type="OrthoDB" id="2199858at2"/>
<dbReference type="AlphaFoldDB" id="A0A429ZWJ8"/>
<gene>
    <name evidence="2" type="ORF">CBF37_08915</name>
</gene>
<evidence type="ECO:0000313" key="2">
    <source>
        <dbReference type="EMBL" id="RST98143.1"/>
    </source>
</evidence>
<feature type="domain" description="N-acetyltransferase" evidence="1">
    <location>
        <begin position="12"/>
        <end position="170"/>
    </location>
</feature>
<sequence>MKEFSHPTFPTIQIRLLNEKNNFATVKQFLLETTDYFTDYQKKEPTNEQVITFFNELPPNTSIHKKNVYGVFDQDTMIGMIDWVIDYPEENQSIIGLFVLRHDYRGVGLAQPLYDALEQMAKETGSQKITLGVLESNLPAVAFWKSQNYQILKKITSNYGPELVMTKALN</sequence>
<dbReference type="InterPro" id="IPR016181">
    <property type="entry name" value="Acyl_CoA_acyltransferase"/>
</dbReference>
<dbReference type="CDD" id="cd04301">
    <property type="entry name" value="NAT_SF"/>
    <property type="match status" value="1"/>
</dbReference>
<dbReference type="Gene3D" id="3.40.630.30">
    <property type="match status" value="1"/>
</dbReference>
<dbReference type="SUPFAM" id="SSF55729">
    <property type="entry name" value="Acyl-CoA N-acyltransferases (Nat)"/>
    <property type="match status" value="1"/>
</dbReference>
<dbReference type="EMBL" id="NGJS01000013">
    <property type="protein sequence ID" value="RST98143.1"/>
    <property type="molecule type" value="Genomic_DNA"/>
</dbReference>
<evidence type="ECO:0000259" key="1">
    <source>
        <dbReference type="PROSITE" id="PS51186"/>
    </source>
</evidence>
<dbReference type="Proteomes" id="UP000287857">
    <property type="component" value="Unassembled WGS sequence"/>
</dbReference>
<reference evidence="2 3" key="1">
    <citation type="submission" date="2017-05" db="EMBL/GenBank/DDBJ databases">
        <title>Vagococcus spp. assemblies.</title>
        <authorList>
            <person name="Gulvik C.A."/>
        </authorList>
    </citation>
    <scope>NUCLEOTIDE SEQUENCE [LARGE SCALE GENOMIC DNA]</scope>
    <source>
        <strain evidence="2 3">SS1995</strain>
    </source>
</reference>
<comment type="caution">
    <text evidence="2">The sequence shown here is derived from an EMBL/GenBank/DDBJ whole genome shotgun (WGS) entry which is preliminary data.</text>
</comment>
<proteinExistence type="predicted"/>
<name>A0A429ZWJ8_9ENTE</name>
<organism evidence="2 3">
    <name type="scientific">Vagococcus vulneris</name>
    <dbReference type="NCBI Taxonomy" id="1977869"/>
    <lineage>
        <taxon>Bacteria</taxon>
        <taxon>Bacillati</taxon>
        <taxon>Bacillota</taxon>
        <taxon>Bacilli</taxon>
        <taxon>Lactobacillales</taxon>
        <taxon>Enterococcaceae</taxon>
        <taxon>Vagococcus</taxon>
    </lineage>
</organism>
<dbReference type="InterPro" id="IPR000182">
    <property type="entry name" value="GNAT_dom"/>
</dbReference>
<accession>A0A429ZWJ8</accession>